<organism evidence="8 9">
    <name type="scientific">Cinchona calisaya</name>
    <dbReference type="NCBI Taxonomy" id="153742"/>
    <lineage>
        <taxon>Eukaryota</taxon>
        <taxon>Viridiplantae</taxon>
        <taxon>Streptophyta</taxon>
        <taxon>Embryophyta</taxon>
        <taxon>Tracheophyta</taxon>
        <taxon>Spermatophyta</taxon>
        <taxon>Magnoliopsida</taxon>
        <taxon>eudicotyledons</taxon>
        <taxon>Gunneridae</taxon>
        <taxon>Pentapetalae</taxon>
        <taxon>asterids</taxon>
        <taxon>lamiids</taxon>
        <taxon>Gentianales</taxon>
        <taxon>Rubiaceae</taxon>
        <taxon>Cinchonoideae</taxon>
        <taxon>Cinchoneae</taxon>
        <taxon>Cinchona</taxon>
    </lineage>
</organism>
<evidence type="ECO:0000256" key="6">
    <source>
        <dbReference type="ARBA" id="ARBA00023242"/>
    </source>
</evidence>
<dbReference type="EMBL" id="JBJUIK010000011">
    <property type="protein sequence ID" value="KAL3512199.1"/>
    <property type="molecule type" value="Genomic_DNA"/>
</dbReference>
<evidence type="ECO:0000256" key="1">
    <source>
        <dbReference type="ARBA" id="ARBA00004123"/>
    </source>
</evidence>
<evidence type="ECO:0000313" key="8">
    <source>
        <dbReference type="EMBL" id="KAL3512199.1"/>
    </source>
</evidence>
<dbReference type="AlphaFoldDB" id="A0ABD2Z0Q0"/>
<proteinExistence type="inferred from homology"/>
<evidence type="ECO:0000313" key="9">
    <source>
        <dbReference type="Proteomes" id="UP001630127"/>
    </source>
</evidence>
<dbReference type="Pfam" id="PF05700">
    <property type="entry name" value="BCAS2"/>
    <property type="match status" value="1"/>
</dbReference>
<dbReference type="PANTHER" id="PTHR13296">
    <property type="entry name" value="BCAS2 PROTEIN"/>
    <property type="match status" value="1"/>
</dbReference>
<dbReference type="InterPro" id="IPR008409">
    <property type="entry name" value="SPF27"/>
</dbReference>
<keyword evidence="4" id="KW-0747">Spliceosome</keyword>
<keyword evidence="6" id="KW-0539">Nucleus</keyword>
<gene>
    <name evidence="8" type="ORF">ACH5RR_024916</name>
</gene>
<accession>A0ABD2Z0Q0</accession>
<keyword evidence="3" id="KW-0507">mRNA processing</keyword>
<evidence type="ECO:0000256" key="2">
    <source>
        <dbReference type="ARBA" id="ARBA00010788"/>
    </source>
</evidence>
<comment type="caution">
    <text evidence="8">The sequence shown here is derived from an EMBL/GenBank/DDBJ whole genome shotgun (WGS) entry which is preliminary data.</text>
</comment>
<evidence type="ECO:0000256" key="4">
    <source>
        <dbReference type="ARBA" id="ARBA00022728"/>
    </source>
</evidence>
<evidence type="ECO:0000256" key="7">
    <source>
        <dbReference type="SAM" id="MobiDB-lite"/>
    </source>
</evidence>
<keyword evidence="9" id="KW-1185">Reference proteome</keyword>
<dbReference type="GO" id="GO:0006397">
    <property type="term" value="P:mRNA processing"/>
    <property type="evidence" value="ECO:0007669"/>
    <property type="project" value="UniProtKB-KW"/>
</dbReference>
<comment type="similarity">
    <text evidence="2">Belongs to the SPF27 family.</text>
</comment>
<name>A0ABD2Z0Q0_9GENT</name>
<feature type="region of interest" description="Disordered" evidence="7">
    <location>
        <begin position="59"/>
        <end position="78"/>
    </location>
</feature>
<dbReference type="PANTHER" id="PTHR13296:SF0">
    <property type="entry name" value="PRE-MRNA-SPLICING FACTOR SPF27"/>
    <property type="match status" value="1"/>
</dbReference>
<evidence type="ECO:0000256" key="3">
    <source>
        <dbReference type="ARBA" id="ARBA00022664"/>
    </source>
</evidence>
<dbReference type="GO" id="GO:0008380">
    <property type="term" value="P:RNA splicing"/>
    <property type="evidence" value="ECO:0007669"/>
    <property type="project" value="UniProtKB-KW"/>
</dbReference>
<dbReference type="GO" id="GO:0005681">
    <property type="term" value="C:spliceosomal complex"/>
    <property type="evidence" value="ECO:0007669"/>
    <property type="project" value="UniProtKB-KW"/>
</dbReference>
<protein>
    <submittedName>
        <fullName evidence="8">Uncharacterized protein</fullName>
    </submittedName>
</protein>
<sequence length="92" mass="10793">MLFRTSTTTTANPKVKAEVDRLVDEEMRRSSKKPSNFFKDLPPLPELNFEDHPMLERVRSGKPPIQMDTSRYGLEVPPMNKWNDETDLKFRL</sequence>
<evidence type="ECO:0000256" key="5">
    <source>
        <dbReference type="ARBA" id="ARBA00023187"/>
    </source>
</evidence>
<comment type="subcellular location">
    <subcellularLocation>
        <location evidence="1">Nucleus</location>
    </subcellularLocation>
</comment>
<keyword evidence="5" id="KW-0508">mRNA splicing</keyword>
<reference evidence="8 9" key="1">
    <citation type="submission" date="2024-11" db="EMBL/GenBank/DDBJ databases">
        <title>A near-complete genome assembly of Cinchona calisaya.</title>
        <authorList>
            <person name="Lian D.C."/>
            <person name="Zhao X.W."/>
            <person name="Wei L."/>
        </authorList>
    </citation>
    <scope>NUCLEOTIDE SEQUENCE [LARGE SCALE GENOMIC DNA]</scope>
    <source>
        <tissue evidence="8">Nenye</tissue>
    </source>
</reference>
<dbReference type="Proteomes" id="UP001630127">
    <property type="component" value="Unassembled WGS sequence"/>
</dbReference>